<keyword evidence="2" id="KW-1185">Reference proteome</keyword>
<organism evidence="1 2">
    <name type="scientific">Vararia minispora EC-137</name>
    <dbReference type="NCBI Taxonomy" id="1314806"/>
    <lineage>
        <taxon>Eukaryota</taxon>
        <taxon>Fungi</taxon>
        <taxon>Dikarya</taxon>
        <taxon>Basidiomycota</taxon>
        <taxon>Agaricomycotina</taxon>
        <taxon>Agaricomycetes</taxon>
        <taxon>Russulales</taxon>
        <taxon>Lachnocladiaceae</taxon>
        <taxon>Vararia</taxon>
    </lineage>
</organism>
<dbReference type="EMBL" id="MU273599">
    <property type="protein sequence ID" value="KAI0030954.1"/>
    <property type="molecule type" value="Genomic_DNA"/>
</dbReference>
<protein>
    <submittedName>
        <fullName evidence="1">HAD-like protein</fullName>
    </submittedName>
</protein>
<evidence type="ECO:0000313" key="1">
    <source>
        <dbReference type="EMBL" id="KAI0030954.1"/>
    </source>
</evidence>
<proteinExistence type="predicted"/>
<sequence>MPSPVSYVLFDMDGLMIDSEQVYTDVTNEILKPYGAEMTWAIKAGLMGKPERAAAEHLLASLPGLPLSTDEYIRQRTILQDLRWPHVRLLPGVERLVRHLHTHGVPTAIATGSQRRNFVLKTGHLQDVFGLFGRRVVCGDDAWIAREGGRGKPAPDVFLVAARALGRSVGEKGPDGEREGGEVGVEERAERARGLVFEDALPGVRAGKRAGMNVIWVPDPNLLGVEDTNAEKADEVLRSLAEFVPEEWGLPPYDSDGGAP</sequence>
<gene>
    <name evidence="1" type="ORF">K488DRAFT_53153</name>
</gene>
<reference evidence="1" key="1">
    <citation type="submission" date="2021-02" db="EMBL/GenBank/DDBJ databases">
        <authorList>
            <consortium name="DOE Joint Genome Institute"/>
            <person name="Ahrendt S."/>
            <person name="Looney B.P."/>
            <person name="Miyauchi S."/>
            <person name="Morin E."/>
            <person name="Drula E."/>
            <person name="Courty P.E."/>
            <person name="Chicoki N."/>
            <person name="Fauchery L."/>
            <person name="Kohler A."/>
            <person name="Kuo A."/>
            <person name="Labutti K."/>
            <person name="Pangilinan J."/>
            <person name="Lipzen A."/>
            <person name="Riley R."/>
            <person name="Andreopoulos W."/>
            <person name="He G."/>
            <person name="Johnson J."/>
            <person name="Barry K.W."/>
            <person name="Grigoriev I.V."/>
            <person name="Nagy L."/>
            <person name="Hibbett D."/>
            <person name="Henrissat B."/>
            <person name="Matheny P.B."/>
            <person name="Labbe J."/>
            <person name="Martin F."/>
        </authorList>
    </citation>
    <scope>NUCLEOTIDE SEQUENCE</scope>
    <source>
        <strain evidence="1">EC-137</strain>
    </source>
</reference>
<dbReference type="Proteomes" id="UP000814128">
    <property type="component" value="Unassembled WGS sequence"/>
</dbReference>
<accession>A0ACB8QGL6</accession>
<name>A0ACB8QGL6_9AGAM</name>
<comment type="caution">
    <text evidence="1">The sequence shown here is derived from an EMBL/GenBank/DDBJ whole genome shotgun (WGS) entry which is preliminary data.</text>
</comment>
<evidence type="ECO:0000313" key="2">
    <source>
        <dbReference type="Proteomes" id="UP000814128"/>
    </source>
</evidence>
<reference evidence="1" key="2">
    <citation type="journal article" date="2022" name="New Phytol.">
        <title>Evolutionary transition to the ectomycorrhizal habit in the genomes of a hyperdiverse lineage of mushroom-forming fungi.</title>
        <authorList>
            <person name="Looney B."/>
            <person name="Miyauchi S."/>
            <person name="Morin E."/>
            <person name="Drula E."/>
            <person name="Courty P.E."/>
            <person name="Kohler A."/>
            <person name="Kuo A."/>
            <person name="LaButti K."/>
            <person name="Pangilinan J."/>
            <person name="Lipzen A."/>
            <person name="Riley R."/>
            <person name="Andreopoulos W."/>
            <person name="He G."/>
            <person name="Johnson J."/>
            <person name="Nolan M."/>
            <person name="Tritt A."/>
            <person name="Barry K.W."/>
            <person name="Grigoriev I.V."/>
            <person name="Nagy L.G."/>
            <person name="Hibbett D."/>
            <person name="Henrissat B."/>
            <person name="Matheny P.B."/>
            <person name="Labbe J."/>
            <person name="Martin F.M."/>
        </authorList>
    </citation>
    <scope>NUCLEOTIDE SEQUENCE</scope>
    <source>
        <strain evidence="1">EC-137</strain>
    </source>
</reference>